<dbReference type="Gene3D" id="3.30.429.10">
    <property type="entry name" value="Macrophage Migration Inhibitory Factor"/>
    <property type="match status" value="1"/>
</dbReference>
<protein>
    <recommendedName>
        <fullName evidence="12">L-dopachrome isomerase</fullName>
        <ecNumber evidence="9">5.3.2.1</ecNumber>
        <ecNumber evidence="8">5.3.3.12</ecNumber>
    </recommendedName>
    <alternativeName>
        <fullName evidence="10">L-dopachrome tautomerase</fullName>
    </alternativeName>
    <alternativeName>
        <fullName evidence="11">Phenylpyruvate tautomerase</fullName>
    </alternativeName>
</protein>
<dbReference type="InterPro" id="IPR001398">
    <property type="entry name" value="Macrophage_inhib_fac"/>
</dbReference>
<reference evidence="13" key="1">
    <citation type="submission" date="2013-10" db="EMBL/GenBank/DDBJ databases">
        <title>Genomic analysis of the causative agents of coccidiosis in chickens.</title>
        <authorList>
            <person name="Reid A.J."/>
            <person name="Blake D."/>
            <person name="Billington K."/>
            <person name="Browne H."/>
            <person name="Dunn M."/>
            <person name="Hung S."/>
            <person name="Kawahara F."/>
            <person name="Miranda-Saavedra D."/>
            <person name="Mourier T."/>
            <person name="Nagra H."/>
            <person name="Otto T.D."/>
            <person name="Rawlings N."/>
            <person name="Sanchez A."/>
            <person name="Sanders M."/>
            <person name="Subramaniam C."/>
            <person name="Tay Y."/>
            <person name="Dear P."/>
            <person name="Doerig C."/>
            <person name="Gruber A."/>
            <person name="Parkinson J."/>
            <person name="Shirley M."/>
            <person name="Wan K.L."/>
            <person name="Berriman M."/>
            <person name="Tomley F."/>
            <person name="Pain A."/>
        </authorList>
    </citation>
    <scope>NUCLEOTIDE SEQUENCE [LARGE SCALE GENOMIC DNA]</scope>
    <source>
        <strain evidence="13">Houghton</strain>
    </source>
</reference>
<dbReference type="GO" id="GO:0005615">
    <property type="term" value="C:extracellular space"/>
    <property type="evidence" value="ECO:0007669"/>
    <property type="project" value="UniProtKB-KW"/>
</dbReference>
<dbReference type="GO" id="GO:0004167">
    <property type="term" value="F:dopachrome isomerase activity"/>
    <property type="evidence" value="ECO:0007669"/>
    <property type="project" value="UniProtKB-EC"/>
</dbReference>
<evidence type="ECO:0000313" key="14">
    <source>
        <dbReference type="Proteomes" id="UP000030754"/>
    </source>
</evidence>
<dbReference type="VEuPathDB" id="ToxoDB:ENH_00014680"/>
<evidence type="ECO:0000256" key="12">
    <source>
        <dbReference type="ARBA" id="ARBA00042730"/>
    </source>
</evidence>
<dbReference type="GO" id="GO:0005125">
    <property type="term" value="F:cytokine activity"/>
    <property type="evidence" value="ECO:0007669"/>
    <property type="project" value="UniProtKB-KW"/>
</dbReference>
<sequence>MPLCQVVCNTQVESGAEEAFLAAVESGLSKILGKPTQYITVTLTRGSVRHSGSCDPAASVSVHSIGGISSRTNNMICAEVAALCQQHLKVPVERVFFHFADVSAANIGIGSRVFG</sequence>
<comment type="catalytic activity">
    <reaction evidence="6">
        <text>3-phenylpyruvate = enol-phenylpyruvate</text>
        <dbReference type="Rhea" id="RHEA:17097"/>
        <dbReference type="ChEBI" id="CHEBI:16815"/>
        <dbReference type="ChEBI" id="CHEBI:18005"/>
        <dbReference type="EC" id="5.3.2.1"/>
    </reaction>
</comment>
<dbReference type="RefSeq" id="XP_013434559.1">
    <property type="nucleotide sequence ID" value="XM_013579105.1"/>
</dbReference>
<comment type="catalytic activity">
    <reaction evidence="7">
        <text>L-dopachrome = 5,6-dihydroxyindole-2-carboxylate</text>
        <dbReference type="Rhea" id="RHEA:13041"/>
        <dbReference type="ChEBI" id="CHEBI:16875"/>
        <dbReference type="ChEBI" id="CHEBI:57509"/>
        <dbReference type="EC" id="5.3.3.12"/>
    </reaction>
</comment>
<dbReference type="InterPro" id="IPR014347">
    <property type="entry name" value="Tautomerase/MIF_sf"/>
</dbReference>
<evidence type="ECO:0000256" key="9">
    <source>
        <dbReference type="ARBA" id="ARBA00039086"/>
    </source>
</evidence>
<dbReference type="OrthoDB" id="255819at2759"/>
<reference evidence="13" key="2">
    <citation type="submission" date="2013-10" db="EMBL/GenBank/DDBJ databases">
        <authorList>
            <person name="Aslett M."/>
        </authorList>
    </citation>
    <scope>NUCLEOTIDE SEQUENCE [LARGE SCALE GENOMIC DNA]</scope>
    <source>
        <strain evidence="13">Houghton</strain>
    </source>
</reference>
<evidence type="ECO:0000313" key="13">
    <source>
        <dbReference type="EMBL" id="CDJ66092.1"/>
    </source>
</evidence>
<evidence type="ECO:0000256" key="1">
    <source>
        <dbReference type="ARBA" id="ARBA00004613"/>
    </source>
</evidence>
<dbReference type="EC" id="5.3.3.12" evidence="8"/>
<dbReference type="PANTHER" id="PTHR11954">
    <property type="entry name" value="D-DOPACHROME DECARBOXYLASE"/>
    <property type="match status" value="1"/>
</dbReference>
<organism evidence="13 14">
    <name type="scientific">Eimeria necatrix</name>
    <dbReference type="NCBI Taxonomy" id="51315"/>
    <lineage>
        <taxon>Eukaryota</taxon>
        <taxon>Sar</taxon>
        <taxon>Alveolata</taxon>
        <taxon>Apicomplexa</taxon>
        <taxon>Conoidasida</taxon>
        <taxon>Coccidia</taxon>
        <taxon>Eucoccidiorida</taxon>
        <taxon>Eimeriorina</taxon>
        <taxon>Eimeriidae</taxon>
        <taxon>Eimeria</taxon>
    </lineage>
</organism>
<dbReference type="EC" id="5.3.2.1" evidence="9"/>
<evidence type="ECO:0000256" key="3">
    <source>
        <dbReference type="ARBA" id="ARBA00022514"/>
    </source>
</evidence>
<keyword evidence="14" id="KW-1185">Reference proteome</keyword>
<dbReference type="GeneID" id="25471650"/>
<comment type="subcellular location">
    <subcellularLocation>
        <location evidence="1">Secreted</location>
    </subcellularLocation>
</comment>
<name>U6MPG7_9EIME</name>
<keyword evidence="5" id="KW-0413">Isomerase</keyword>
<evidence type="ECO:0000256" key="2">
    <source>
        <dbReference type="ARBA" id="ARBA00005851"/>
    </source>
</evidence>
<dbReference type="Pfam" id="PF01187">
    <property type="entry name" value="MIF"/>
    <property type="match status" value="1"/>
</dbReference>
<dbReference type="GO" id="GO:0050178">
    <property type="term" value="F:phenylpyruvate tautomerase activity"/>
    <property type="evidence" value="ECO:0007669"/>
    <property type="project" value="UniProtKB-EC"/>
</dbReference>
<evidence type="ECO:0000256" key="10">
    <source>
        <dbReference type="ARBA" id="ARBA00041631"/>
    </source>
</evidence>
<evidence type="ECO:0000256" key="4">
    <source>
        <dbReference type="ARBA" id="ARBA00022525"/>
    </source>
</evidence>
<keyword evidence="3" id="KW-0202">Cytokine</keyword>
<dbReference type="PANTHER" id="PTHR11954:SF6">
    <property type="entry name" value="MACROPHAGE MIGRATION INHIBITORY FACTOR"/>
    <property type="match status" value="1"/>
</dbReference>
<dbReference type="AlphaFoldDB" id="U6MPG7"/>
<evidence type="ECO:0000256" key="5">
    <source>
        <dbReference type="ARBA" id="ARBA00023235"/>
    </source>
</evidence>
<keyword evidence="4" id="KW-0964">Secreted</keyword>
<evidence type="ECO:0000256" key="6">
    <source>
        <dbReference type="ARBA" id="ARBA00036735"/>
    </source>
</evidence>
<gene>
    <name evidence="13" type="ORF">ENH_00014680</name>
</gene>
<comment type="similarity">
    <text evidence="2">Belongs to the MIF family.</text>
</comment>
<proteinExistence type="inferred from homology"/>
<accession>U6MPG7</accession>
<dbReference type="Proteomes" id="UP000030754">
    <property type="component" value="Unassembled WGS sequence"/>
</dbReference>
<dbReference type="EMBL" id="HG723412">
    <property type="protein sequence ID" value="CDJ66092.1"/>
    <property type="molecule type" value="Genomic_DNA"/>
</dbReference>
<evidence type="ECO:0000256" key="11">
    <source>
        <dbReference type="ARBA" id="ARBA00041912"/>
    </source>
</evidence>
<evidence type="ECO:0000256" key="7">
    <source>
        <dbReference type="ARBA" id="ARBA00036823"/>
    </source>
</evidence>
<evidence type="ECO:0000256" key="8">
    <source>
        <dbReference type="ARBA" id="ARBA00038932"/>
    </source>
</evidence>
<dbReference type="SUPFAM" id="SSF55331">
    <property type="entry name" value="Tautomerase/MIF"/>
    <property type="match status" value="1"/>
</dbReference>